<reference evidence="1 2" key="1">
    <citation type="submission" date="2024-06" db="EMBL/GenBank/DDBJ databases">
        <title>The Natural Products Discovery Center: Release of the First 8490 Sequenced Strains for Exploring Actinobacteria Biosynthetic Diversity.</title>
        <authorList>
            <person name="Kalkreuter E."/>
            <person name="Kautsar S.A."/>
            <person name="Yang D."/>
            <person name="Bader C.D."/>
            <person name="Teijaro C.N."/>
            <person name="Fluegel L."/>
            <person name="Davis C.M."/>
            <person name="Simpson J.R."/>
            <person name="Lauterbach L."/>
            <person name="Steele A.D."/>
            <person name="Gui C."/>
            <person name="Meng S."/>
            <person name="Li G."/>
            <person name="Viehrig K."/>
            <person name="Ye F."/>
            <person name="Su P."/>
            <person name="Kiefer A.F."/>
            <person name="Nichols A."/>
            <person name="Cepeda A.J."/>
            <person name="Yan W."/>
            <person name="Fan B."/>
            <person name="Jiang Y."/>
            <person name="Adhikari A."/>
            <person name="Zheng C.-J."/>
            <person name="Schuster L."/>
            <person name="Cowan T.M."/>
            <person name="Smanski M.J."/>
            <person name="Chevrette M.G."/>
            <person name="De Carvalho L.P.S."/>
            <person name="Shen B."/>
        </authorList>
    </citation>
    <scope>NUCLEOTIDE SEQUENCE [LARGE SCALE GENOMIC DNA]</scope>
    <source>
        <strain evidence="1 2">NPDC019434</strain>
    </source>
</reference>
<proteinExistence type="predicted"/>
<name>A0ABV2XCI1_9NOCA</name>
<evidence type="ECO:0000313" key="2">
    <source>
        <dbReference type="Proteomes" id="UP001550535"/>
    </source>
</evidence>
<dbReference type="Proteomes" id="UP001550535">
    <property type="component" value="Unassembled WGS sequence"/>
</dbReference>
<keyword evidence="2" id="KW-1185">Reference proteome</keyword>
<comment type="caution">
    <text evidence="1">The sequence shown here is derived from an EMBL/GenBank/DDBJ whole genome shotgun (WGS) entry which is preliminary data.</text>
</comment>
<sequence length="60" mass="6429">METDLPPDLPPASLGLLPGDADEYIITEGGLQGQRGFFTRDRSGVVTGIDLAGRLFVRAR</sequence>
<dbReference type="RefSeq" id="WP_357991879.1">
    <property type="nucleotide sequence ID" value="NZ_JBEYBR010000041.1"/>
</dbReference>
<accession>A0ABV2XCI1</accession>
<organism evidence="1 2">
    <name type="scientific">Nocardia niwae</name>
    <dbReference type="NCBI Taxonomy" id="626084"/>
    <lineage>
        <taxon>Bacteria</taxon>
        <taxon>Bacillati</taxon>
        <taxon>Actinomycetota</taxon>
        <taxon>Actinomycetes</taxon>
        <taxon>Mycobacteriales</taxon>
        <taxon>Nocardiaceae</taxon>
        <taxon>Nocardia</taxon>
    </lineage>
</organism>
<evidence type="ECO:0000313" key="1">
    <source>
        <dbReference type="EMBL" id="MEU2123574.1"/>
    </source>
</evidence>
<protein>
    <submittedName>
        <fullName evidence="1">Uncharacterized protein</fullName>
    </submittedName>
</protein>
<dbReference type="EMBL" id="JBEYBR010000041">
    <property type="protein sequence ID" value="MEU2123574.1"/>
    <property type="molecule type" value="Genomic_DNA"/>
</dbReference>
<gene>
    <name evidence="1" type="ORF">ABZ507_17320</name>
</gene>